<dbReference type="Gene3D" id="1.10.3720.10">
    <property type="entry name" value="MetI-like"/>
    <property type="match status" value="1"/>
</dbReference>
<evidence type="ECO:0000259" key="8">
    <source>
        <dbReference type="PROSITE" id="PS50928"/>
    </source>
</evidence>
<keyword evidence="4 7" id="KW-0812">Transmembrane</keyword>
<evidence type="ECO:0000256" key="2">
    <source>
        <dbReference type="ARBA" id="ARBA00022448"/>
    </source>
</evidence>
<dbReference type="Pfam" id="PF19300">
    <property type="entry name" value="BPD_transp_1_N"/>
    <property type="match status" value="1"/>
</dbReference>
<dbReference type="PROSITE" id="PS50928">
    <property type="entry name" value="ABC_TM1"/>
    <property type="match status" value="1"/>
</dbReference>
<keyword evidence="5 7" id="KW-1133">Transmembrane helix</keyword>
<proteinExistence type="inferred from homology"/>
<feature type="transmembrane region" description="Helical" evidence="7">
    <location>
        <begin position="100"/>
        <end position="123"/>
    </location>
</feature>
<dbReference type="AlphaFoldDB" id="A0A6S7AA93"/>
<dbReference type="Pfam" id="PF00528">
    <property type="entry name" value="BPD_transp_1"/>
    <property type="match status" value="1"/>
</dbReference>
<comment type="similarity">
    <text evidence="7">Belongs to the binding-protein-dependent transport system permease family.</text>
</comment>
<gene>
    <name evidence="9" type="primary">dppB_7</name>
    <name evidence="9" type="ORF">LMG3431_03362</name>
</gene>
<accession>A0A6S7AA93</accession>
<dbReference type="Proteomes" id="UP000494108">
    <property type="component" value="Unassembled WGS sequence"/>
</dbReference>
<evidence type="ECO:0000313" key="9">
    <source>
        <dbReference type="EMBL" id="CAB3661629.1"/>
    </source>
</evidence>
<feature type="domain" description="ABC transmembrane type-1" evidence="8">
    <location>
        <begin position="96"/>
        <end position="306"/>
    </location>
</feature>
<sequence length="316" mass="34489">MTQYLLKRGGQSLVLLLLVSLIGFGILYLSPGGPLSQLAQSSNMAQEDIDRLTRSMGLDRPFLIQYGDWLLRMVRGDWGASYRDGIGVLATIGSHIGATLSLMAVSTVIAALLGGMIGIWGAVRRHSLMDALSSVGAMIALSIPTFWFGLMAIYLFSIKLEWLPAGNQQTFGDGSFLDLVHHMIAPVMVLALVETAVWARFMRSSMIETLEQDYIRTARAKGAGGRTIILSHALRNALLPMITLVGLQFPTLLGGALITETVFSWPGMGRLFFDSLEYRDYPVVMGVLMLSAIMVMLGSLLADVLYAIADPRIRMD</sequence>
<evidence type="ECO:0000256" key="6">
    <source>
        <dbReference type="ARBA" id="ARBA00023136"/>
    </source>
</evidence>
<keyword evidence="6 7" id="KW-0472">Membrane</keyword>
<dbReference type="InterPro" id="IPR035906">
    <property type="entry name" value="MetI-like_sf"/>
</dbReference>
<protein>
    <submittedName>
        <fullName evidence="9">Dipeptide transport system permease protein DppB</fullName>
    </submittedName>
</protein>
<dbReference type="PANTHER" id="PTHR43163:SF6">
    <property type="entry name" value="DIPEPTIDE TRANSPORT SYSTEM PERMEASE PROTEIN DPPB-RELATED"/>
    <property type="match status" value="1"/>
</dbReference>
<keyword evidence="2 7" id="KW-0813">Transport</keyword>
<feature type="transmembrane region" description="Helical" evidence="7">
    <location>
        <begin position="283"/>
        <end position="309"/>
    </location>
</feature>
<keyword evidence="3" id="KW-1003">Cell membrane</keyword>
<evidence type="ECO:0000256" key="7">
    <source>
        <dbReference type="RuleBase" id="RU363032"/>
    </source>
</evidence>
<feature type="transmembrane region" description="Helical" evidence="7">
    <location>
        <begin position="135"/>
        <end position="156"/>
    </location>
</feature>
<dbReference type="RefSeq" id="WP_175175642.1">
    <property type="nucleotide sequence ID" value="NZ_CADIJX010000004.1"/>
</dbReference>
<keyword evidence="10" id="KW-1185">Reference proteome</keyword>
<dbReference type="InterPro" id="IPR000515">
    <property type="entry name" value="MetI-like"/>
</dbReference>
<evidence type="ECO:0000256" key="1">
    <source>
        <dbReference type="ARBA" id="ARBA00004651"/>
    </source>
</evidence>
<evidence type="ECO:0000256" key="5">
    <source>
        <dbReference type="ARBA" id="ARBA00022989"/>
    </source>
</evidence>
<dbReference type="GO" id="GO:0005886">
    <property type="term" value="C:plasma membrane"/>
    <property type="evidence" value="ECO:0007669"/>
    <property type="project" value="UniProtKB-SubCell"/>
</dbReference>
<feature type="transmembrane region" description="Helical" evidence="7">
    <location>
        <begin position="176"/>
        <end position="199"/>
    </location>
</feature>
<dbReference type="EMBL" id="CADIJX010000004">
    <property type="protein sequence ID" value="CAB3661629.1"/>
    <property type="molecule type" value="Genomic_DNA"/>
</dbReference>
<feature type="transmembrane region" description="Helical" evidence="7">
    <location>
        <begin position="238"/>
        <end position="263"/>
    </location>
</feature>
<dbReference type="SUPFAM" id="SSF161098">
    <property type="entry name" value="MetI-like"/>
    <property type="match status" value="1"/>
</dbReference>
<name>A0A6S7AA93_9BURK</name>
<dbReference type="GO" id="GO:0055085">
    <property type="term" value="P:transmembrane transport"/>
    <property type="evidence" value="ECO:0007669"/>
    <property type="project" value="InterPro"/>
</dbReference>
<dbReference type="CDD" id="cd06261">
    <property type="entry name" value="TM_PBP2"/>
    <property type="match status" value="1"/>
</dbReference>
<evidence type="ECO:0000256" key="3">
    <source>
        <dbReference type="ARBA" id="ARBA00022475"/>
    </source>
</evidence>
<evidence type="ECO:0000313" key="10">
    <source>
        <dbReference type="Proteomes" id="UP000494108"/>
    </source>
</evidence>
<reference evidence="9 10" key="1">
    <citation type="submission" date="2020-04" db="EMBL/GenBank/DDBJ databases">
        <authorList>
            <person name="De Canck E."/>
        </authorList>
    </citation>
    <scope>NUCLEOTIDE SEQUENCE [LARGE SCALE GENOMIC DNA]</scope>
    <source>
        <strain evidence="9 10">LMG 3431</strain>
    </source>
</reference>
<evidence type="ECO:0000256" key="4">
    <source>
        <dbReference type="ARBA" id="ARBA00022692"/>
    </source>
</evidence>
<dbReference type="InterPro" id="IPR045621">
    <property type="entry name" value="BPD_transp_1_N"/>
</dbReference>
<organism evidence="9 10">
    <name type="scientific">Achromobacter pestifer</name>
    <dbReference type="NCBI Taxonomy" id="1353889"/>
    <lineage>
        <taxon>Bacteria</taxon>
        <taxon>Pseudomonadati</taxon>
        <taxon>Pseudomonadota</taxon>
        <taxon>Betaproteobacteria</taxon>
        <taxon>Burkholderiales</taxon>
        <taxon>Alcaligenaceae</taxon>
        <taxon>Achromobacter</taxon>
    </lineage>
</organism>
<dbReference type="PANTHER" id="PTHR43163">
    <property type="entry name" value="DIPEPTIDE TRANSPORT SYSTEM PERMEASE PROTEIN DPPB-RELATED"/>
    <property type="match status" value="1"/>
</dbReference>
<feature type="transmembrane region" description="Helical" evidence="7">
    <location>
        <begin position="12"/>
        <end position="30"/>
    </location>
</feature>
<comment type="subcellular location">
    <subcellularLocation>
        <location evidence="1 7">Cell membrane</location>
        <topology evidence="1 7">Multi-pass membrane protein</topology>
    </subcellularLocation>
</comment>